<evidence type="ECO:0000256" key="4">
    <source>
        <dbReference type="ARBA" id="ARBA00022833"/>
    </source>
</evidence>
<dbReference type="STRING" id="536979.SAMN04488055_3940"/>
<dbReference type="EMBL" id="FSRA01000002">
    <property type="protein sequence ID" value="SIO42826.1"/>
    <property type="molecule type" value="Genomic_DNA"/>
</dbReference>
<feature type="domain" description="Metallo-beta-lactamase" evidence="5">
    <location>
        <begin position="13"/>
        <end position="195"/>
    </location>
</feature>
<organism evidence="6 7">
    <name type="scientific">Chitinophaga niabensis</name>
    <dbReference type="NCBI Taxonomy" id="536979"/>
    <lineage>
        <taxon>Bacteria</taxon>
        <taxon>Pseudomonadati</taxon>
        <taxon>Bacteroidota</taxon>
        <taxon>Chitinophagia</taxon>
        <taxon>Chitinophagales</taxon>
        <taxon>Chitinophagaceae</taxon>
        <taxon>Chitinophaga</taxon>
    </lineage>
</organism>
<keyword evidence="2" id="KW-0479">Metal-binding</keyword>
<sequence>MFEIKYFTVNPLQENSYVLINDKKDCIIIDPGYYYQNERDEFLQFIRDNSLNVARLLNTHCHFDHIFSNQLVAKTFNVGLEIHQKDQVVLDRASQSGLMYNIPFEPSPMPASYLEEGDKVVLGEDELEVILTPGHSPGSISFYCAKQGFVIAGDVLFKQSIGRSDFPGGNLEVLTSSIREKLYKLPDETVVYPGHGPSTTIGFEKKHNPFVPEDPSTRFA</sequence>
<name>A0A1N6JFF3_9BACT</name>
<reference evidence="6 7" key="1">
    <citation type="submission" date="2016-11" db="EMBL/GenBank/DDBJ databases">
        <authorList>
            <person name="Jaros S."/>
            <person name="Januszkiewicz K."/>
            <person name="Wedrychowicz H."/>
        </authorList>
    </citation>
    <scope>NUCLEOTIDE SEQUENCE [LARGE SCALE GENOMIC DNA]</scope>
    <source>
        <strain evidence="6 7">DSM 24787</strain>
    </source>
</reference>
<dbReference type="RefSeq" id="WP_074241233.1">
    <property type="nucleotide sequence ID" value="NZ_FSRA01000002.1"/>
</dbReference>
<dbReference type="GO" id="GO:0016787">
    <property type="term" value="F:hydrolase activity"/>
    <property type="evidence" value="ECO:0007669"/>
    <property type="project" value="UniProtKB-KW"/>
</dbReference>
<evidence type="ECO:0000259" key="5">
    <source>
        <dbReference type="SMART" id="SM00849"/>
    </source>
</evidence>
<comment type="cofactor">
    <cofactor evidence="1">
        <name>Zn(2+)</name>
        <dbReference type="ChEBI" id="CHEBI:29105"/>
    </cofactor>
</comment>
<protein>
    <submittedName>
        <fullName evidence="6">Glyoxylase, beta-lactamase superfamily II</fullName>
    </submittedName>
</protein>
<dbReference type="PANTHER" id="PTHR46233">
    <property type="entry name" value="HYDROXYACYLGLUTATHIONE HYDROLASE GLOC"/>
    <property type="match status" value="1"/>
</dbReference>
<dbReference type="InterPro" id="IPR051453">
    <property type="entry name" value="MBL_Glyoxalase_II"/>
</dbReference>
<keyword evidence="7" id="KW-1185">Reference proteome</keyword>
<dbReference type="GO" id="GO:0046872">
    <property type="term" value="F:metal ion binding"/>
    <property type="evidence" value="ECO:0007669"/>
    <property type="project" value="UniProtKB-KW"/>
</dbReference>
<evidence type="ECO:0000256" key="2">
    <source>
        <dbReference type="ARBA" id="ARBA00022723"/>
    </source>
</evidence>
<dbReference type="SUPFAM" id="SSF56281">
    <property type="entry name" value="Metallo-hydrolase/oxidoreductase"/>
    <property type="match status" value="1"/>
</dbReference>
<dbReference type="OrthoDB" id="9802248at2"/>
<gene>
    <name evidence="6" type="ORF">SAMN04488055_3940</name>
</gene>
<dbReference type="InterPro" id="IPR036866">
    <property type="entry name" value="RibonucZ/Hydroxyglut_hydro"/>
</dbReference>
<keyword evidence="3" id="KW-0378">Hydrolase</keyword>
<evidence type="ECO:0000313" key="6">
    <source>
        <dbReference type="EMBL" id="SIO42826.1"/>
    </source>
</evidence>
<evidence type="ECO:0000313" key="7">
    <source>
        <dbReference type="Proteomes" id="UP000185003"/>
    </source>
</evidence>
<dbReference type="Proteomes" id="UP000185003">
    <property type="component" value="Unassembled WGS sequence"/>
</dbReference>
<evidence type="ECO:0000256" key="3">
    <source>
        <dbReference type="ARBA" id="ARBA00022801"/>
    </source>
</evidence>
<accession>A0A1N6JFF3</accession>
<evidence type="ECO:0000256" key="1">
    <source>
        <dbReference type="ARBA" id="ARBA00001947"/>
    </source>
</evidence>
<dbReference type="InterPro" id="IPR001279">
    <property type="entry name" value="Metallo-B-lactamas"/>
</dbReference>
<dbReference type="CDD" id="cd06262">
    <property type="entry name" value="metallo-hydrolase-like_MBL-fold"/>
    <property type="match status" value="1"/>
</dbReference>
<dbReference type="Gene3D" id="3.60.15.10">
    <property type="entry name" value="Ribonuclease Z/Hydroxyacylglutathione hydrolase-like"/>
    <property type="match status" value="1"/>
</dbReference>
<dbReference type="SMART" id="SM00849">
    <property type="entry name" value="Lactamase_B"/>
    <property type="match status" value="1"/>
</dbReference>
<dbReference type="AlphaFoldDB" id="A0A1N6JFF3"/>
<dbReference type="Pfam" id="PF00753">
    <property type="entry name" value="Lactamase_B"/>
    <property type="match status" value="1"/>
</dbReference>
<proteinExistence type="predicted"/>
<keyword evidence="4" id="KW-0862">Zinc</keyword>
<dbReference type="PANTHER" id="PTHR46233:SF3">
    <property type="entry name" value="HYDROXYACYLGLUTATHIONE HYDROLASE GLOC"/>
    <property type="match status" value="1"/>
</dbReference>